<accession>A0A1G6MSQ8</accession>
<dbReference type="InterPro" id="IPR000653">
    <property type="entry name" value="DegT/StrS_aminotransferase"/>
</dbReference>
<keyword evidence="4" id="KW-0175">Coiled coil</keyword>
<dbReference type="GO" id="GO:0008483">
    <property type="term" value="F:transaminase activity"/>
    <property type="evidence" value="ECO:0007669"/>
    <property type="project" value="UniProtKB-KW"/>
</dbReference>
<dbReference type="InterPro" id="IPR015421">
    <property type="entry name" value="PyrdxlP-dep_Trfase_major"/>
</dbReference>
<dbReference type="InterPro" id="IPR015422">
    <property type="entry name" value="PyrdxlP-dep_Trfase_small"/>
</dbReference>
<dbReference type="NCBIfam" id="TIGR04181">
    <property type="entry name" value="NHT_00031"/>
    <property type="match status" value="1"/>
</dbReference>
<dbReference type="CDD" id="cd00616">
    <property type="entry name" value="AHBA_syn"/>
    <property type="match status" value="1"/>
</dbReference>
<organism evidence="5 6">
    <name type="scientific">Halanaerobium congolense</name>
    <dbReference type="NCBI Taxonomy" id="54121"/>
    <lineage>
        <taxon>Bacteria</taxon>
        <taxon>Bacillati</taxon>
        <taxon>Bacillota</taxon>
        <taxon>Clostridia</taxon>
        <taxon>Halanaerobiales</taxon>
        <taxon>Halanaerobiaceae</taxon>
        <taxon>Halanaerobium</taxon>
    </lineage>
</organism>
<evidence type="ECO:0000313" key="6">
    <source>
        <dbReference type="Proteomes" id="UP000324896"/>
    </source>
</evidence>
<dbReference type="Gene3D" id="3.40.640.10">
    <property type="entry name" value="Type I PLP-dependent aspartate aminotransferase-like (Major domain)"/>
    <property type="match status" value="1"/>
</dbReference>
<feature type="coiled-coil region" evidence="4">
    <location>
        <begin position="264"/>
        <end position="291"/>
    </location>
</feature>
<proteinExistence type="inferred from homology"/>
<comment type="similarity">
    <text evidence="3">Belongs to the DegT/DnrJ/EryC1 family.</text>
</comment>
<dbReference type="GO" id="GO:0030170">
    <property type="term" value="F:pyridoxal phosphate binding"/>
    <property type="evidence" value="ECO:0007669"/>
    <property type="project" value="TreeGrafter"/>
</dbReference>
<name>A0A1G6MSQ8_9FIRM</name>
<evidence type="ECO:0000313" key="5">
    <source>
        <dbReference type="EMBL" id="SDC58491.1"/>
    </source>
</evidence>
<dbReference type="Pfam" id="PF01041">
    <property type="entry name" value="DegT_DnrJ_EryC1"/>
    <property type="match status" value="1"/>
</dbReference>
<feature type="modified residue" description="N6-(pyridoxal phosphate)lysine" evidence="2">
    <location>
        <position position="206"/>
    </location>
</feature>
<dbReference type="Proteomes" id="UP000324896">
    <property type="component" value="Unassembled WGS sequence"/>
</dbReference>
<keyword evidence="2 3" id="KW-0663">Pyridoxal phosphate</keyword>
<dbReference type="GO" id="GO:0000271">
    <property type="term" value="P:polysaccharide biosynthetic process"/>
    <property type="evidence" value="ECO:0007669"/>
    <property type="project" value="TreeGrafter"/>
</dbReference>
<sequence>MDKNLDIPLSVPNLSMDILDNVKECIETGWVSTGGKFITEFEEKVADYVGVDEAVGVQSGTAALHLAFQILGVEADDEVIVPTVTFVATVNPITYLGAKPVFMDCDDSLNIDLDKLEKFLEENCENTKEGLLNKNSGNIIKALTIVNVFGNPINMERVMQIADKYNLKVIEDAAESLGSFYDEGKYQGKHTGTIGDIGVLSFNANKILTTGGGGMLVSNDEEIIEKSRFLAVQAKTDPLYYKHDEIGYNYRLTNIAAAFGTEQIDRLEDFIKVKKKNYELYKEEIDKIEGLKLLPFNKNTRPNYWFYSLVVDEEKYGIDRDQLLKKLNEVGIQARPLWGLISDQKPYQSCEAYKIEKARHYVDNLINIPCSTNLTEEEVYQVVDMLKKYKV</sequence>
<dbReference type="SUPFAM" id="SSF53383">
    <property type="entry name" value="PLP-dependent transferases"/>
    <property type="match status" value="1"/>
</dbReference>
<dbReference type="EMBL" id="FMYT01000009">
    <property type="protein sequence ID" value="SDC58491.1"/>
    <property type="molecule type" value="Genomic_DNA"/>
</dbReference>
<feature type="active site" description="Proton acceptor" evidence="1">
    <location>
        <position position="206"/>
    </location>
</feature>
<evidence type="ECO:0000256" key="4">
    <source>
        <dbReference type="SAM" id="Coils"/>
    </source>
</evidence>
<evidence type="ECO:0000256" key="3">
    <source>
        <dbReference type="RuleBase" id="RU004508"/>
    </source>
</evidence>
<dbReference type="AlphaFoldDB" id="A0A1G6MSQ8"/>
<gene>
    <name evidence="5" type="ORF">SAMN04488597_10958</name>
</gene>
<dbReference type="PANTHER" id="PTHR30244">
    <property type="entry name" value="TRANSAMINASE"/>
    <property type="match status" value="1"/>
</dbReference>
<evidence type="ECO:0000256" key="1">
    <source>
        <dbReference type="PIRSR" id="PIRSR000390-1"/>
    </source>
</evidence>
<protein>
    <submittedName>
        <fullName evidence="5">Aminotransferase, LLPSF_NHT_00031 family</fullName>
    </submittedName>
</protein>
<reference evidence="5 6" key="1">
    <citation type="submission" date="2016-10" db="EMBL/GenBank/DDBJ databases">
        <authorList>
            <person name="Varghese N."/>
            <person name="Submissions S."/>
        </authorList>
    </citation>
    <scope>NUCLEOTIDE SEQUENCE [LARGE SCALE GENOMIC DNA]</scope>
    <source>
        <strain evidence="5 6">WG10</strain>
    </source>
</reference>
<dbReference type="Gene3D" id="3.90.1150.10">
    <property type="entry name" value="Aspartate Aminotransferase, domain 1"/>
    <property type="match status" value="1"/>
</dbReference>
<dbReference type="RefSeq" id="WP_149796769.1">
    <property type="nucleotide sequence ID" value="NZ_FMYT01000009.1"/>
</dbReference>
<dbReference type="PIRSF" id="PIRSF000390">
    <property type="entry name" value="PLP_StrS"/>
    <property type="match status" value="1"/>
</dbReference>
<keyword evidence="5" id="KW-0032">Aminotransferase</keyword>
<keyword evidence="5" id="KW-0808">Transferase</keyword>
<evidence type="ECO:0000256" key="2">
    <source>
        <dbReference type="PIRSR" id="PIRSR000390-2"/>
    </source>
</evidence>
<dbReference type="PANTHER" id="PTHR30244:SF30">
    <property type="entry name" value="BLR5990 PROTEIN"/>
    <property type="match status" value="1"/>
</dbReference>
<dbReference type="InterPro" id="IPR015424">
    <property type="entry name" value="PyrdxlP-dep_Trfase"/>
</dbReference>
<dbReference type="InterPro" id="IPR026385">
    <property type="entry name" value="LegC-like"/>
</dbReference>